<sequence>SKSGCDSSCTEESDNECKLSGCDQNFIQTTSSDGVKSTNTDDAVTRGKLTNKGRWTKEEDALLKQLVSCVEEMENGIRWDEVAMHFGDRNEIQCQQRWAKVVNPELIKGPWTKE</sequence>
<comment type="caution">
    <text evidence="1">The sequence shown here is derived from an EMBL/GenBank/DDBJ whole genome shotgun (WGS) entry which is preliminary data.</text>
</comment>
<evidence type="ECO:0000313" key="2">
    <source>
        <dbReference type="Proteomes" id="UP001239111"/>
    </source>
</evidence>
<protein>
    <submittedName>
        <fullName evidence="1">Uncharacterized protein</fullName>
    </submittedName>
</protein>
<accession>A0ACC2P488</accession>
<keyword evidence="2" id="KW-1185">Reference proteome</keyword>
<evidence type="ECO:0000313" key="1">
    <source>
        <dbReference type="EMBL" id="KAJ8678200.1"/>
    </source>
</evidence>
<dbReference type="EMBL" id="CM056742">
    <property type="protein sequence ID" value="KAJ8678200.1"/>
    <property type="molecule type" value="Genomic_DNA"/>
</dbReference>
<dbReference type="Proteomes" id="UP001239111">
    <property type="component" value="Chromosome 2"/>
</dbReference>
<feature type="non-terminal residue" evidence="1">
    <location>
        <position position="114"/>
    </location>
</feature>
<proteinExistence type="predicted"/>
<gene>
    <name evidence="1" type="ORF">QAD02_013987</name>
</gene>
<organism evidence="1 2">
    <name type="scientific">Eretmocerus hayati</name>
    <dbReference type="NCBI Taxonomy" id="131215"/>
    <lineage>
        <taxon>Eukaryota</taxon>
        <taxon>Metazoa</taxon>
        <taxon>Ecdysozoa</taxon>
        <taxon>Arthropoda</taxon>
        <taxon>Hexapoda</taxon>
        <taxon>Insecta</taxon>
        <taxon>Pterygota</taxon>
        <taxon>Neoptera</taxon>
        <taxon>Endopterygota</taxon>
        <taxon>Hymenoptera</taxon>
        <taxon>Apocrita</taxon>
        <taxon>Proctotrupomorpha</taxon>
        <taxon>Chalcidoidea</taxon>
        <taxon>Aphelinidae</taxon>
        <taxon>Aphelininae</taxon>
        <taxon>Eretmocerus</taxon>
    </lineage>
</organism>
<feature type="non-terminal residue" evidence="1">
    <location>
        <position position="1"/>
    </location>
</feature>
<reference evidence="1" key="1">
    <citation type="submission" date="2023-04" db="EMBL/GenBank/DDBJ databases">
        <title>A chromosome-level genome assembly of the parasitoid wasp Eretmocerus hayati.</title>
        <authorList>
            <person name="Zhong Y."/>
            <person name="Liu S."/>
            <person name="Liu Y."/>
        </authorList>
    </citation>
    <scope>NUCLEOTIDE SEQUENCE</scope>
    <source>
        <strain evidence="1">ZJU_SS_LIU_2023</strain>
    </source>
</reference>
<name>A0ACC2P488_9HYME</name>